<feature type="transmembrane region" description="Helical" evidence="6">
    <location>
        <begin position="436"/>
        <end position="456"/>
    </location>
</feature>
<feature type="transmembrane region" description="Helical" evidence="6">
    <location>
        <begin position="134"/>
        <end position="154"/>
    </location>
</feature>
<protein>
    <submittedName>
        <fullName evidence="7">O-antigen/teichoic acid export membrane protein</fullName>
    </submittedName>
</protein>
<dbReference type="Pfam" id="PF13440">
    <property type="entry name" value="Polysacc_synt_3"/>
    <property type="match status" value="1"/>
</dbReference>
<evidence type="ECO:0000256" key="6">
    <source>
        <dbReference type="SAM" id="Phobius"/>
    </source>
</evidence>
<feature type="transmembrane region" description="Helical" evidence="6">
    <location>
        <begin position="321"/>
        <end position="341"/>
    </location>
</feature>
<keyword evidence="5 6" id="KW-0472">Membrane</keyword>
<dbReference type="AlphaFoldDB" id="A0A4R6YF33"/>
<evidence type="ECO:0000256" key="2">
    <source>
        <dbReference type="ARBA" id="ARBA00022475"/>
    </source>
</evidence>
<comment type="subcellular location">
    <subcellularLocation>
        <location evidence="1">Cell membrane</location>
        <topology evidence="1">Multi-pass membrane protein</topology>
    </subcellularLocation>
</comment>
<feature type="transmembrane region" description="Helical" evidence="6">
    <location>
        <begin position="353"/>
        <end position="373"/>
    </location>
</feature>
<comment type="caution">
    <text evidence="7">The sequence shown here is derived from an EMBL/GenBank/DDBJ whole genome shotgun (WGS) entry which is preliminary data.</text>
</comment>
<evidence type="ECO:0000256" key="1">
    <source>
        <dbReference type="ARBA" id="ARBA00004651"/>
    </source>
</evidence>
<gene>
    <name evidence="7" type="ORF">DES43_11282</name>
</gene>
<organism evidence="7 8">
    <name type="scientific">Aquamicrobium defluvii</name>
    <dbReference type="NCBI Taxonomy" id="69279"/>
    <lineage>
        <taxon>Bacteria</taxon>
        <taxon>Pseudomonadati</taxon>
        <taxon>Pseudomonadota</taxon>
        <taxon>Alphaproteobacteria</taxon>
        <taxon>Hyphomicrobiales</taxon>
        <taxon>Phyllobacteriaceae</taxon>
        <taxon>Aquamicrobium</taxon>
    </lineage>
</organism>
<accession>A0A4R6YF33</accession>
<keyword evidence="3 6" id="KW-0812">Transmembrane</keyword>
<reference evidence="7 8" key="1">
    <citation type="submission" date="2019-03" db="EMBL/GenBank/DDBJ databases">
        <title>Genomic Encyclopedia of Type Strains, Phase IV (KMG-IV): sequencing the most valuable type-strain genomes for metagenomic binning, comparative biology and taxonomic classification.</title>
        <authorList>
            <person name="Goeker M."/>
        </authorList>
    </citation>
    <scope>NUCLEOTIDE SEQUENCE [LARGE SCALE GENOMIC DNA]</scope>
    <source>
        <strain evidence="7 8">DSM 11603</strain>
    </source>
</reference>
<keyword evidence="4 6" id="KW-1133">Transmembrane helix</keyword>
<name>A0A4R6YF33_9HYPH</name>
<dbReference type="OrthoDB" id="7605542at2"/>
<evidence type="ECO:0000256" key="3">
    <source>
        <dbReference type="ARBA" id="ARBA00022692"/>
    </source>
</evidence>
<evidence type="ECO:0000256" key="4">
    <source>
        <dbReference type="ARBA" id="ARBA00022989"/>
    </source>
</evidence>
<sequence length="459" mass="49227">MPFGGFPPANMKFKTNLSALTGNEILRDVARLVSGTLGGRLIVLAALPLVTRLYSPADFALLAVYLGLVSMISIVACLRFDIAIPVATDEEDAVHLLVLALSFAGGIAALGFFVVLVFPKGVTRLLGQPGLEPWLWLAPIGIFMAAAYSALQFWTTRARRFGSIAVTRVTQAAAGVGTMLALGWAGIAPLGLLLGNMLNIGAGSLRLALDTLRHDRIAMTRFRRQDLPRTFRTYHRYPLYSTSEALANIAGLQVPVLFIAAHAGAEAGFLLLAQQIMTAPMTLLGSSISQVYTSRAPEEMQAGRLAEFTATILRRLMQIGIAPLILVGLAAPYVFPLIFGAEWTRAGEIVALMVPWIILQFLASPVSMVMFVAEQQRTMLLVTLSGAILRIGAVVLATAMGGDHIIAALVSSSALYYGGCLVVFSKVAGIRFKGKFLGLMLALPTILIAYSLFLLFQYL</sequence>
<feature type="transmembrane region" description="Helical" evidence="6">
    <location>
        <begin position="380"/>
        <end position="399"/>
    </location>
</feature>
<keyword evidence="8" id="KW-1185">Reference proteome</keyword>
<evidence type="ECO:0000313" key="8">
    <source>
        <dbReference type="Proteomes" id="UP000294958"/>
    </source>
</evidence>
<feature type="transmembrane region" description="Helical" evidence="6">
    <location>
        <begin position="94"/>
        <end position="118"/>
    </location>
</feature>
<dbReference type="GO" id="GO:0005886">
    <property type="term" value="C:plasma membrane"/>
    <property type="evidence" value="ECO:0007669"/>
    <property type="project" value="UniProtKB-SubCell"/>
</dbReference>
<dbReference type="InterPro" id="IPR050833">
    <property type="entry name" value="Poly_Biosynth_Transport"/>
</dbReference>
<dbReference type="PANTHER" id="PTHR30250">
    <property type="entry name" value="PST FAMILY PREDICTED COLANIC ACID TRANSPORTER"/>
    <property type="match status" value="1"/>
</dbReference>
<dbReference type="PANTHER" id="PTHR30250:SF28">
    <property type="entry name" value="POLYSACCHARIDE BIOSYNTHESIS PROTEIN"/>
    <property type="match status" value="1"/>
</dbReference>
<dbReference type="EMBL" id="SNZF01000012">
    <property type="protein sequence ID" value="TDR34870.1"/>
    <property type="molecule type" value="Genomic_DNA"/>
</dbReference>
<dbReference type="Proteomes" id="UP000294958">
    <property type="component" value="Unassembled WGS sequence"/>
</dbReference>
<feature type="transmembrane region" description="Helical" evidence="6">
    <location>
        <begin position="405"/>
        <end position="424"/>
    </location>
</feature>
<proteinExistence type="predicted"/>
<feature type="transmembrane region" description="Helical" evidence="6">
    <location>
        <begin position="166"/>
        <end position="184"/>
    </location>
</feature>
<feature type="transmembrane region" description="Helical" evidence="6">
    <location>
        <begin position="60"/>
        <end position="82"/>
    </location>
</feature>
<keyword evidence="2" id="KW-1003">Cell membrane</keyword>
<evidence type="ECO:0000256" key="5">
    <source>
        <dbReference type="ARBA" id="ARBA00023136"/>
    </source>
</evidence>
<evidence type="ECO:0000313" key="7">
    <source>
        <dbReference type="EMBL" id="TDR34870.1"/>
    </source>
</evidence>